<dbReference type="OrthoDB" id="2155291at2759"/>
<dbReference type="InterPro" id="IPR027267">
    <property type="entry name" value="AH/BAR_dom_sf"/>
</dbReference>
<dbReference type="GeneID" id="18932975"/>
<dbReference type="Gene3D" id="1.10.555.10">
    <property type="entry name" value="Rho GTPase activation protein"/>
    <property type="match status" value="1"/>
</dbReference>
<dbReference type="eggNOG" id="ENOG502QQWB">
    <property type="taxonomic scope" value="Eukaryota"/>
</dbReference>
<feature type="compositionally biased region" description="Polar residues" evidence="2">
    <location>
        <begin position="941"/>
        <end position="959"/>
    </location>
</feature>
<feature type="compositionally biased region" description="Basic and acidic residues" evidence="2">
    <location>
        <begin position="1136"/>
        <end position="1146"/>
    </location>
</feature>
<protein>
    <recommendedName>
        <fullName evidence="7">Rho-GAP domain-containing protein</fullName>
    </recommendedName>
</protein>
<keyword evidence="6" id="KW-1185">Reference proteome</keyword>
<feature type="compositionally biased region" description="Polar residues" evidence="2">
    <location>
        <begin position="1070"/>
        <end position="1091"/>
    </location>
</feature>
<reference evidence="6" key="1">
    <citation type="journal article" date="2011" name="Proc. Natl. Acad. Sci. U.S.A.">
        <title>Obligate biotrophy features unraveled by the genomic analysis of rust fungi.</title>
        <authorList>
            <person name="Duplessis S."/>
            <person name="Cuomo C.A."/>
            <person name="Lin Y.-C."/>
            <person name="Aerts A."/>
            <person name="Tisserant E."/>
            <person name="Veneault-Fourrey C."/>
            <person name="Joly D.L."/>
            <person name="Hacquard S."/>
            <person name="Amselem J."/>
            <person name="Cantarel B.L."/>
            <person name="Chiu R."/>
            <person name="Coutinho P.M."/>
            <person name="Feau N."/>
            <person name="Field M."/>
            <person name="Frey P."/>
            <person name="Gelhaye E."/>
            <person name="Goldberg J."/>
            <person name="Grabherr M.G."/>
            <person name="Kodira C.D."/>
            <person name="Kohler A."/>
            <person name="Kuees U."/>
            <person name="Lindquist E.A."/>
            <person name="Lucas S.M."/>
            <person name="Mago R."/>
            <person name="Mauceli E."/>
            <person name="Morin E."/>
            <person name="Murat C."/>
            <person name="Pangilinan J.L."/>
            <person name="Park R."/>
            <person name="Pearson M."/>
            <person name="Quesneville H."/>
            <person name="Rouhier N."/>
            <person name="Sakthikumar S."/>
            <person name="Salamov A.A."/>
            <person name="Schmutz J."/>
            <person name="Selles B."/>
            <person name="Shapiro H."/>
            <person name="Tanguay P."/>
            <person name="Tuskan G.A."/>
            <person name="Henrissat B."/>
            <person name="Van de Peer Y."/>
            <person name="Rouze P."/>
            <person name="Ellis J.G."/>
            <person name="Dodds P.N."/>
            <person name="Schein J.E."/>
            <person name="Zhong S."/>
            <person name="Hamelin R.C."/>
            <person name="Grigoriev I.V."/>
            <person name="Szabo L.J."/>
            <person name="Martin F."/>
        </authorList>
    </citation>
    <scope>NUCLEOTIDE SEQUENCE [LARGE SCALE GENOMIC DNA]</scope>
    <source>
        <strain evidence="6">98AG31 / pathotype 3-4-7</strain>
    </source>
</reference>
<dbReference type="PROSITE" id="PS51741">
    <property type="entry name" value="F_BAR"/>
    <property type="match status" value="1"/>
</dbReference>
<sequence length="1175" mass="130296">MSQETSQAGLTPDKPNPINLPQPKIPPTFDRWFWTSDYRRGVTVLFDKLKAGLRESDELIGFVRKRALYERTYAHDLRQSISEPLHPNGFGYDDGASFLSAFHQLRSSQIDLSDAHTKLSHQLDRLVIGPFESWSIEHEARVTASFNQVESILIQWEKQSKEIIKLKERYEQKSREADEAEENSRLSPATRREMSSEMSATRKDDSSDLGDHSDYDDDTLIGRSGLLPGEGYAQIGKKVGEQAIGLGRAVSQRMRMGGGRVGFRVESVESQSKEESDNPIDTSSETKTSAQSKIDEEANETHESPSPFEWSRLFEQAQKTIYKQDVKIPLLGVYPGAHSGEDLVIYFKTNVTELSSSGRAIEFCKELSEELAVLRLIGEIGNKFMPTHDAFYLWKPEAFTLHQITPEPKLEDLTNTLADRRSLKAGSNLSNPSSPGHSKKSLSLSNIQSALLSPAGLSSNNNLNESGGPKGGAFAKYLQTAVSQAAKGINELSASVGVANPPISIESADETREERLRREADSAEKAYAAQVARLDHTRLILEQAISEHASFLQRCELNRLRAAKAVIMGFNAALGTLIPKMKKTAEESDVLNESFVPESDVAALVERYRTGPFRPSPVLFHSFKGLPDQVNFGIDLGRWYLSQDDQQVVVPPIFSRLLKTLEEKCNSIESHSERRKTWIYEVPLRAVHSLREALDNPNQSQISDERLSKLDAPLIASTIKLWLLELNPPPVHYSKYDDIKAIYPQLSGFESPSLDARIDVMVSLLSKLPKPHLMVIDQLVSHLSSLIKSTQTDESNEVFLTKLENSLVIWFSLGGAEGLGLIRPKVETAVTLSDRFQSLFLVDLVNHYDRILPKAISIRSELIEKTERSLPKRKHTRPVDMRMSRSGLGIEGSLTDSKAQEILETHRRRISRSGMVPASLPDEKETKEVVVSSPKPKESTPTEVISTKQVEPEGQSSVNDPIEPMMKKGPEVSEEEEGQSDRDEPFVSPREVEEGLIPSPEDHDDHEERDEGFVVPKSSSSSSEGDLPFVAPTEEKDLPFLPPRSEPEEEEGGGASGRAVGADQEDIPLSHQTLVSRWGSGKSSPRASLNRSRGVMKGSLGTNRPISISTSGGSGNGTDGGHKKASPSFDSIRSQFESKLENDGNRYRRATNTTGNHPKGNLNMNINRLSDVADE</sequence>
<dbReference type="SUPFAM" id="SSF48350">
    <property type="entry name" value="GTPase activation domain, GAP"/>
    <property type="match status" value="1"/>
</dbReference>
<dbReference type="FunCoup" id="F4RK45">
    <property type="interactions" value="18"/>
</dbReference>
<dbReference type="VEuPathDB" id="FungiDB:MELLADRAFT_77642"/>
<dbReference type="GO" id="GO:0005096">
    <property type="term" value="F:GTPase activator activity"/>
    <property type="evidence" value="ECO:0007669"/>
    <property type="project" value="TreeGrafter"/>
</dbReference>
<dbReference type="Pfam" id="PF00611">
    <property type="entry name" value="FCH"/>
    <property type="match status" value="1"/>
</dbReference>
<dbReference type="Gene3D" id="1.20.1270.60">
    <property type="entry name" value="Arfaptin homology (AH) domain/BAR domain"/>
    <property type="match status" value="2"/>
</dbReference>
<accession>F4RK45</accession>
<dbReference type="SUPFAM" id="SSF103657">
    <property type="entry name" value="BAR/IMD domain-like"/>
    <property type="match status" value="1"/>
</dbReference>
<organism evidence="6">
    <name type="scientific">Melampsora larici-populina (strain 98AG31 / pathotype 3-4-7)</name>
    <name type="common">Poplar leaf rust fungus</name>
    <dbReference type="NCBI Taxonomy" id="747676"/>
    <lineage>
        <taxon>Eukaryota</taxon>
        <taxon>Fungi</taxon>
        <taxon>Dikarya</taxon>
        <taxon>Basidiomycota</taxon>
        <taxon>Pucciniomycotina</taxon>
        <taxon>Pucciniomycetes</taxon>
        <taxon>Pucciniales</taxon>
        <taxon>Melampsoraceae</taxon>
        <taxon>Melampsora</taxon>
    </lineage>
</organism>
<dbReference type="Pfam" id="PF00620">
    <property type="entry name" value="RhoGAP"/>
    <property type="match status" value="1"/>
</dbReference>
<keyword evidence="1" id="KW-0175">Coiled coil</keyword>
<feature type="region of interest" description="Disordered" evidence="2">
    <location>
        <begin position="170"/>
        <end position="222"/>
    </location>
</feature>
<feature type="region of interest" description="Disordered" evidence="2">
    <location>
        <begin position="264"/>
        <end position="308"/>
    </location>
</feature>
<dbReference type="RefSeq" id="XP_007409691.1">
    <property type="nucleotide sequence ID" value="XM_007409629.1"/>
</dbReference>
<evidence type="ECO:0000259" key="4">
    <source>
        <dbReference type="PROSITE" id="PS51741"/>
    </source>
</evidence>
<dbReference type="EMBL" id="GL883105">
    <property type="protein sequence ID" value="EGG07249.1"/>
    <property type="molecule type" value="Genomic_DNA"/>
</dbReference>
<gene>
    <name evidence="5" type="ORF">MELLADRAFT_77642</name>
</gene>
<evidence type="ECO:0000313" key="6">
    <source>
        <dbReference type="Proteomes" id="UP000001072"/>
    </source>
</evidence>
<evidence type="ECO:0000256" key="2">
    <source>
        <dbReference type="SAM" id="MobiDB-lite"/>
    </source>
</evidence>
<feature type="compositionally biased region" description="Polar residues" evidence="2">
    <location>
        <begin position="1150"/>
        <end position="1168"/>
    </location>
</feature>
<feature type="compositionally biased region" description="Polar residues" evidence="2">
    <location>
        <begin position="279"/>
        <end position="292"/>
    </location>
</feature>
<dbReference type="InterPro" id="IPR001060">
    <property type="entry name" value="FCH_dom"/>
</dbReference>
<feature type="compositionally biased region" description="Basic and acidic residues" evidence="2">
    <location>
        <begin position="190"/>
        <end position="213"/>
    </location>
</feature>
<dbReference type="AlphaFoldDB" id="F4RK45"/>
<feature type="region of interest" description="Disordered" evidence="2">
    <location>
        <begin position="1"/>
        <end position="23"/>
    </location>
</feature>
<dbReference type="InterPro" id="IPR031160">
    <property type="entry name" value="F_BAR_dom"/>
</dbReference>
<evidence type="ECO:0000259" key="3">
    <source>
        <dbReference type="PROSITE" id="PS50238"/>
    </source>
</evidence>
<dbReference type="Proteomes" id="UP000001072">
    <property type="component" value="Unassembled WGS sequence"/>
</dbReference>
<feature type="compositionally biased region" description="Basic and acidic residues" evidence="2">
    <location>
        <begin position="979"/>
        <end position="993"/>
    </location>
</feature>
<dbReference type="PROSITE" id="PS50238">
    <property type="entry name" value="RHOGAP"/>
    <property type="match status" value="1"/>
</dbReference>
<feature type="domain" description="F-BAR" evidence="4">
    <location>
        <begin position="27"/>
        <end position="600"/>
    </location>
</feature>
<name>F4RK45_MELLP</name>
<dbReference type="KEGG" id="mlr:MELLADRAFT_77642"/>
<dbReference type="GO" id="GO:0007264">
    <property type="term" value="P:small GTPase-mediated signal transduction"/>
    <property type="evidence" value="ECO:0007669"/>
    <property type="project" value="TreeGrafter"/>
</dbReference>
<evidence type="ECO:0000256" key="1">
    <source>
        <dbReference type="PROSITE-ProRule" id="PRU01077"/>
    </source>
</evidence>
<dbReference type="SMART" id="SM00324">
    <property type="entry name" value="RhoGAP"/>
    <property type="match status" value="1"/>
</dbReference>
<feature type="region of interest" description="Disordered" evidence="2">
    <location>
        <begin position="905"/>
        <end position="1175"/>
    </location>
</feature>
<proteinExistence type="predicted"/>
<dbReference type="InParanoid" id="F4RK45"/>
<dbReference type="GO" id="GO:0005886">
    <property type="term" value="C:plasma membrane"/>
    <property type="evidence" value="ECO:0007669"/>
    <property type="project" value="TreeGrafter"/>
</dbReference>
<dbReference type="PANTHER" id="PTHR23065">
    <property type="entry name" value="PROLINE-SERINE-THREONINE PHOSPHATASE INTERACTING PROTEIN 1"/>
    <property type="match status" value="1"/>
</dbReference>
<dbReference type="InterPro" id="IPR008936">
    <property type="entry name" value="Rho_GTPase_activation_prot"/>
</dbReference>
<evidence type="ECO:0008006" key="7">
    <source>
        <dbReference type="Google" id="ProtNLM"/>
    </source>
</evidence>
<feature type="domain" description="Rho-GAP" evidence="3">
    <location>
        <begin position="634"/>
        <end position="852"/>
    </location>
</feature>
<dbReference type="SMART" id="SM00055">
    <property type="entry name" value="FCH"/>
    <property type="match status" value="1"/>
</dbReference>
<dbReference type="InterPro" id="IPR000198">
    <property type="entry name" value="RhoGAP_dom"/>
</dbReference>
<dbReference type="GO" id="GO:0000935">
    <property type="term" value="C:division septum"/>
    <property type="evidence" value="ECO:0007669"/>
    <property type="project" value="TreeGrafter"/>
</dbReference>
<dbReference type="HOGENOM" id="CLU_008201_0_0_1"/>
<dbReference type="STRING" id="747676.F4RK45"/>
<dbReference type="PANTHER" id="PTHR23065:SF17">
    <property type="entry name" value="RHO-GTPASE-ACTIVATING PROTEIN RGD2"/>
    <property type="match status" value="1"/>
</dbReference>
<feature type="compositionally biased region" description="Pro residues" evidence="2">
    <location>
        <begin position="14"/>
        <end position="23"/>
    </location>
</feature>
<evidence type="ECO:0000313" key="5">
    <source>
        <dbReference type="EMBL" id="EGG07249.1"/>
    </source>
</evidence>
<dbReference type="GO" id="GO:0005737">
    <property type="term" value="C:cytoplasm"/>
    <property type="evidence" value="ECO:0007669"/>
    <property type="project" value="TreeGrafter"/>
</dbReference>
<dbReference type="GO" id="GO:0007010">
    <property type="term" value="P:cytoskeleton organization"/>
    <property type="evidence" value="ECO:0007669"/>
    <property type="project" value="TreeGrafter"/>
</dbReference>
<feature type="compositionally biased region" description="Basic and acidic residues" evidence="2">
    <location>
        <begin position="293"/>
        <end position="303"/>
    </location>
</feature>